<protein>
    <submittedName>
        <fullName evidence="2">Uncharacterized protein (DUF1330 family)</fullName>
    </submittedName>
</protein>
<evidence type="ECO:0000313" key="2">
    <source>
        <dbReference type="EMBL" id="PWK55024.1"/>
    </source>
</evidence>
<name>A0A316G257_9RHOB</name>
<reference evidence="2 3" key="1">
    <citation type="submission" date="2018-05" db="EMBL/GenBank/DDBJ databases">
        <title>Genomic Encyclopedia of Type Strains, Phase IV (KMG-IV): sequencing the most valuable type-strain genomes for metagenomic binning, comparative biology and taxonomic classification.</title>
        <authorList>
            <person name="Goeker M."/>
        </authorList>
    </citation>
    <scope>NUCLEOTIDE SEQUENCE [LARGE SCALE GENOMIC DNA]</scope>
    <source>
        <strain evidence="2 3">DSM 103371</strain>
    </source>
</reference>
<dbReference type="OrthoDB" id="9806380at2"/>
<dbReference type="KEGG" id="salo:EF888_19740"/>
<feature type="domain" description="DUF1330" evidence="1">
    <location>
        <begin position="3"/>
        <end position="94"/>
    </location>
</feature>
<dbReference type="EMBL" id="QGGV01000009">
    <property type="protein sequence ID" value="PWK55024.1"/>
    <property type="molecule type" value="Genomic_DNA"/>
</dbReference>
<evidence type="ECO:0000313" key="3">
    <source>
        <dbReference type="Proteomes" id="UP000245390"/>
    </source>
</evidence>
<organism evidence="2 3">
    <name type="scientific">Silicimonas algicola</name>
    <dbReference type="NCBI Taxonomy" id="1826607"/>
    <lineage>
        <taxon>Bacteria</taxon>
        <taxon>Pseudomonadati</taxon>
        <taxon>Pseudomonadota</taxon>
        <taxon>Alphaproteobacteria</taxon>
        <taxon>Rhodobacterales</taxon>
        <taxon>Paracoccaceae</taxon>
    </lineage>
</organism>
<dbReference type="AlphaFoldDB" id="A0A316G257"/>
<proteinExistence type="predicted"/>
<dbReference type="PANTHER" id="PTHR41521">
    <property type="match status" value="1"/>
</dbReference>
<dbReference type="Gene3D" id="3.30.70.100">
    <property type="match status" value="1"/>
</dbReference>
<sequence length="97" mass="10878">MPKGYIIGHITVRDPEAYKEYISRDTPILEGLGGRFIVRGGQSEIVEGEAHARHVVIEFPSYEAALKAYHDPEYQEVADIRRRTADSTILVVEGHGE</sequence>
<dbReference type="Pfam" id="PF07045">
    <property type="entry name" value="DUF1330"/>
    <property type="match status" value="1"/>
</dbReference>
<dbReference type="RefSeq" id="WP_109760428.1">
    <property type="nucleotide sequence ID" value="NZ_CP034588.1"/>
</dbReference>
<gene>
    <name evidence="2" type="ORF">C8D95_109111</name>
</gene>
<evidence type="ECO:0000259" key="1">
    <source>
        <dbReference type="Pfam" id="PF07045"/>
    </source>
</evidence>
<dbReference type="Proteomes" id="UP000245390">
    <property type="component" value="Unassembled WGS sequence"/>
</dbReference>
<keyword evidence="3" id="KW-1185">Reference proteome</keyword>
<dbReference type="SUPFAM" id="SSF54909">
    <property type="entry name" value="Dimeric alpha+beta barrel"/>
    <property type="match status" value="1"/>
</dbReference>
<accession>A0A316G257</accession>
<dbReference type="InterPro" id="IPR011008">
    <property type="entry name" value="Dimeric_a/b-barrel"/>
</dbReference>
<dbReference type="PANTHER" id="PTHR41521:SF4">
    <property type="entry name" value="BLR0684 PROTEIN"/>
    <property type="match status" value="1"/>
</dbReference>
<dbReference type="InterPro" id="IPR010753">
    <property type="entry name" value="DUF1330"/>
</dbReference>
<comment type="caution">
    <text evidence="2">The sequence shown here is derived from an EMBL/GenBank/DDBJ whole genome shotgun (WGS) entry which is preliminary data.</text>
</comment>